<comment type="caution">
    <text evidence="1">The sequence shown here is derived from an EMBL/GenBank/DDBJ whole genome shotgun (WGS) entry which is preliminary data.</text>
</comment>
<sequence length="160" mass="16454">MNPPSVATISSRRTRAVEGCGGRGRRIAAALLTLATIGAAAPVAYPPDSVLLLVAPWCAPCHAELARLDAIAAAARPLAVRVFAVEDNVRARAMLRGVPEARRWSPPEGEARRARADALARAPGLPFSLATDSAGRVCAGQGGGLDAARTAALVATCRAR</sequence>
<accession>A0A147I992</accession>
<dbReference type="EMBL" id="LDTB01000005">
    <property type="protein sequence ID" value="KTT75922.1"/>
    <property type="molecule type" value="Genomic_DNA"/>
</dbReference>
<keyword evidence="2" id="KW-1185">Reference proteome</keyword>
<dbReference type="AlphaFoldDB" id="A0A147I992"/>
<reference evidence="1 2" key="1">
    <citation type="journal article" date="2016" name="Front. Microbiol.">
        <title>Genomic Resource of Rice Seed Associated Bacteria.</title>
        <authorList>
            <person name="Midha S."/>
            <person name="Bansal K."/>
            <person name="Sharma S."/>
            <person name="Kumar N."/>
            <person name="Patil P.P."/>
            <person name="Chaudhry V."/>
            <person name="Patil P.B."/>
        </authorList>
    </citation>
    <scope>NUCLEOTIDE SEQUENCE [LARGE SCALE GENOMIC DNA]</scope>
    <source>
        <strain evidence="1 2">NS334</strain>
    </source>
</reference>
<dbReference type="PATRIC" id="fig|869719.3.peg.2338"/>
<dbReference type="Proteomes" id="UP000074310">
    <property type="component" value="Unassembled WGS sequence"/>
</dbReference>
<evidence type="ECO:0000313" key="2">
    <source>
        <dbReference type="Proteomes" id="UP000074310"/>
    </source>
</evidence>
<dbReference type="Gene3D" id="3.40.30.10">
    <property type="entry name" value="Glutaredoxin"/>
    <property type="match status" value="1"/>
</dbReference>
<evidence type="ECO:0008006" key="3">
    <source>
        <dbReference type="Google" id="ProtNLM"/>
    </source>
</evidence>
<evidence type="ECO:0000313" key="1">
    <source>
        <dbReference type="EMBL" id="KTT75922.1"/>
    </source>
</evidence>
<organism evidence="1 2">
    <name type="scientific">Sphingomonas endophytica</name>
    <dbReference type="NCBI Taxonomy" id="869719"/>
    <lineage>
        <taxon>Bacteria</taxon>
        <taxon>Pseudomonadati</taxon>
        <taxon>Pseudomonadota</taxon>
        <taxon>Alphaproteobacteria</taxon>
        <taxon>Sphingomonadales</taxon>
        <taxon>Sphingomonadaceae</taxon>
        <taxon>Sphingomonas</taxon>
    </lineage>
</organism>
<dbReference type="RefSeq" id="WP_058754290.1">
    <property type="nucleotide sequence ID" value="NZ_LDTB01000005.1"/>
</dbReference>
<dbReference type="InterPro" id="IPR036249">
    <property type="entry name" value="Thioredoxin-like_sf"/>
</dbReference>
<protein>
    <recommendedName>
        <fullName evidence="3">Thioredoxin domain-containing protein</fullName>
    </recommendedName>
</protein>
<gene>
    <name evidence="1" type="ORF">NS334_01895</name>
</gene>
<proteinExistence type="predicted"/>
<dbReference type="SUPFAM" id="SSF52833">
    <property type="entry name" value="Thioredoxin-like"/>
    <property type="match status" value="1"/>
</dbReference>
<dbReference type="OrthoDB" id="7509921at2"/>
<name>A0A147I992_9SPHN</name>